<dbReference type="RefSeq" id="WP_090850317.1">
    <property type="nucleotide sequence ID" value="NZ_FMZM01000001.1"/>
</dbReference>
<dbReference type="EMBL" id="FMZM01000001">
    <property type="protein sequence ID" value="SDC17083.1"/>
    <property type="molecule type" value="Genomic_DNA"/>
</dbReference>
<feature type="signal peptide" evidence="2">
    <location>
        <begin position="1"/>
        <end position="26"/>
    </location>
</feature>
<feature type="chain" id="PRO_5039363303" description="Imelysin" evidence="2">
    <location>
        <begin position="27"/>
        <end position="292"/>
    </location>
</feature>
<dbReference type="PROSITE" id="PS51257">
    <property type="entry name" value="PROKAR_LIPOPROTEIN"/>
    <property type="match status" value="1"/>
</dbReference>
<dbReference type="AlphaFoldDB" id="A0A1G6JEK5"/>
<feature type="region of interest" description="Disordered" evidence="1">
    <location>
        <begin position="27"/>
        <end position="47"/>
    </location>
</feature>
<dbReference type="STRING" id="1045774.SAMN05421872_101458"/>
<evidence type="ECO:0000256" key="2">
    <source>
        <dbReference type="SAM" id="SignalP"/>
    </source>
</evidence>
<proteinExistence type="predicted"/>
<organism evidence="3 4">
    <name type="scientific">Nocardioides lianchengensis</name>
    <dbReference type="NCBI Taxonomy" id="1045774"/>
    <lineage>
        <taxon>Bacteria</taxon>
        <taxon>Bacillati</taxon>
        <taxon>Actinomycetota</taxon>
        <taxon>Actinomycetes</taxon>
        <taxon>Propionibacteriales</taxon>
        <taxon>Nocardioidaceae</taxon>
        <taxon>Nocardioides</taxon>
    </lineage>
</organism>
<evidence type="ECO:0008006" key="5">
    <source>
        <dbReference type="Google" id="ProtNLM"/>
    </source>
</evidence>
<evidence type="ECO:0000256" key="1">
    <source>
        <dbReference type="SAM" id="MobiDB-lite"/>
    </source>
</evidence>
<name>A0A1G6JEK5_9ACTN</name>
<reference evidence="3 4" key="1">
    <citation type="submission" date="2016-10" db="EMBL/GenBank/DDBJ databases">
        <authorList>
            <person name="de Groot N.N."/>
        </authorList>
    </citation>
    <scope>NUCLEOTIDE SEQUENCE [LARGE SCALE GENOMIC DNA]</scope>
    <source>
        <strain evidence="3 4">CGMCC 4.6858</strain>
    </source>
</reference>
<gene>
    <name evidence="3" type="ORF">SAMN05421872_101458</name>
</gene>
<keyword evidence="2" id="KW-0732">Signal</keyword>
<keyword evidence="4" id="KW-1185">Reference proteome</keyword>
<evidence type="ECO:0000313" key="4">
    <source>
        <dbReference type="Proteomes" id="UP000199034"/>
    </source>
</evidence>
<sequence length="292" mass="31000">MPATRRPLSRALGVLVALVLLLTACTGDDGDGDPGERPDAAPSGPTTAQYDEAQTLFHDLAGVLDETNTRAVAYQARVRTAWENDPDGFRKRPKVVRAVKQQAAVAARRDAALAALAEQPAVVGDEELGTAYRAFVEGYAAVSAYQDGFNGSYPVFLAAGDACQSLVGVQPPAGASYSETGAAWLEAHEEAAAPCLRLSAKLKSSTNTDVARLPRLYRRLVADRNAAIERLRDGDTDLAGAMKALGRVDRAFTRDYARATRFDARIATLVPDDLYQAVDVVFGERVGGSGSS</sequence>
<dbReference type="Proteomes" id="UP000199034">
    <property type="component" value="Unassembled WGS sequence"/>
</dbReference>
<evidence type="ECO:0000313" key="3">
    <source>
        <dbReference type="EMBL" id="SDC17083.1"/>
    </source>
</evidence>
<protein>
    <recommendedName>
        <fullName evidence="5">Imelysin</fullName>
    </recommendedName>
</protein>
<accession>A0A1G6JEK5</accession>